<evidence type="ECO:0000256" key="1">
    <source>
        <dbReference type="ARBA" id="ARBA00008455"/>
    </source>
</evidence>
<dbReference type="InterPro" id="IPR013128">
    <property type="entry name" value="Peptidase_C1A"/>
</dbReference>
<dbReference type="InterPro" id="IPR000668">
    <property type="entry name" value="Peptidase_C1A_C"/>
</dbReference>
<dbReference type="InterPro" id="IPR025660">
    <property type="entry name" value="Pept_his_AS"/>
</dbReference>
<keyword evidence="2" id="KW-1015">Disulfide bond</keyword>
<dbReference type="Proteomes" id="UP000801492">
    <property type="component" value="Unassembled WGS sequence"/>
</dbReference>
<reference evidence="4" key="1">
    <citation type="submission" date="2019-08" db="EMBL/GenBank/DDBJ databases">
        <title>The genome of the North American firefly Photinus pyralis.</title>
        <authorList>
            <consortium name="Photinus pyralis genome working group"/>
            <person name="Fallon T.R."/>
            <person name="Sander Lower S.E."/>
            <person name="Weng J.-K."/>
        </authorList>
    </citation>
    <scope>NUCLEOTIDE SEQUENCE</scope>
    <source>
        <strain evidence="4">TRF0915ILg1</strain>
        <tissue evidence="4">Whole body</tissue>
    </source>
</reference>
<dbReference type="GO" id="GO:0008234">
    <property type="term" value="F:cysteine-type peptidase activity"/>
    <property type="evidence" value="ECO:0007669"/>
    <property type="project" value="InterPro"/>
</dbReference>
<dbReference type="SUPFAM" id="SSF54001">
    <property type="entry name" value="Cysteine proteinases"/>
    <property type="match status" value="1"/>
</dbReference>
<dbReference type="InterPro" id="IPR038765">
    <property type="entry name" value="Papain-like_cys_pep_sf"/>
</dbReference>
<feature type="domain" description="Peptidase C1A papain C-terminal" evidence="3">
    <location>
        <begin position="1"/>
        <end position="183"/>
    </location>
</feature>
<accession>A0A8K0GL61</accession>
<dbReference type="PANTHER" id="PTHR12411">
    <property type="entry name" value="CYSTEINE PROTEASE FAMILY C1-RELATED"/>
    <property type="match status" value="1"/>
</dbReference>
<comment type="caution">
    <text evidence="4">The sequence shown here is derived from an EMBL/GenBank/DDBJ whole genome shotgun (WGS) entry which is preliminary data.</text>
</comment>
<dbReference type="CDD" id="cd02248">
    <property type="entry name" value="Peptidase_C1A"/>
    <property type="match status" value="1"/>
</dbReference>
<evidence type="ECO:0000313" key="4">
    <source>
        <dbReference type="EMBL" id="KAF2904124.1"/>
    </source>
</evidence>
<dbReference type="InterPro" id="IPR039417">
    <property type="entry name" value="Peptidase_C1A_papain-like"/>
</dbReference>
<dbReference type="PROSITE" id="PS00640">
    <property type="entry name" value="THIOL_PROTEASE_ASN"/>
    <property type="match status" value="1"/>
</dbReference>
<gene>
    <name evidence="4" type="ORF">ILUMI_02047</name>
</gene>
<dbReference type="Gene3D" id="3.90.70.10">
    <property type="entry name" value="Cysteine proteinases"/>
    <property type="match status" value="1"/>
</dbReference>
<dbReference type="EMBL" id="VTPC01000847">
    <property type="protein sequence ID" value="KAF2904124.1"/>
    <property type="molecule type" value="Genomic_DNA"/>
</dbReference>
<dbReference type="GO" id="GO:0006508">
    <property type="term" value="P:proteolysis"/>
    <property type="evidence" value="ECO:0007669"/>
    <property type="project" value="InterPro"/>
</dbReference>
<dbReference type="InterPro" id="IPR025661">
    <property type="entry name" value="Pept_asp_AS"/>
</dbReference>
<dbReference type="AlphaFoldDB" id="A0A8K0GL61"/>
<name>A0A8K0GL61_IGNLU</name>
<dbReference type="PROSITE" id="PS00639">
    <property type="entry name" value="THIOL_PROTEASE_HIS"/>
    <property type="match status" value="1"/>
</dbReference>
<proteinExistence type="inferred from homology"/>
<protein>
    <recommendedName>
        <fullName evidence="3">Peptidase C1A papain C-terminal domain-containing protein</fullName>
    </recommendedName>
</protein>
<evidence type="ECO:0000259" key="3">
    <source>
        <dbReference type="SMART" id="SM00645"/>
    </source>
</evidence>
<evidence type="ECO:0000256" key="2">
    <source>
        <dbReference type="ARBA" id="ARBA00023157"/>
    </source>
</evidence>
<dbReference type="SMART" id="SM00645">
    <property type="entry name" value="Pept_C1"/>
    <property type="match status" value="1"/>
</dbReference>
<evidence type="ECO:0000313" key="5">
    <source>
        <dbReference type="Proteomes" id="UP000801492"/>
    </source>
</evidence>
<organism evidence="4 5">
    <name type="scientific">Ignelater luminosus</name>
    <name type="common">Cucubano</name>
    <name type="synonym">Pyrophorus luminosus</name>
    <dbReference type="NCBI Taxonomy" id="2038154"/>
    <lineage>
        <taxon>Eukaryota</taxon>
        <taxon>Metazoa</taxon>
        <taxon>Ecdysozoa</taxon>
        <taxon>Arthropoda</taxon>
        <taxon>Hexapoda</taxon>
        <taxon>Insecta</taxon>
        <taxon>Pterygota</taxon>
        <taxon>Neoptera</taxon>
        <taxon>Endopterygota</taxon>
        <taxon>Coleoptera</taxon>
        <taxon>Polyphaga</taxon>
        <taxon>Elateriformia</taxon>
        <taxon>Elateroidea</taxon>
        <taxon>Elateridae</taxon>
        <taxon>Agrypninae</taxon>
        <taxon>Pyrophorini</taxon>
        <taxon>Ignelater</taxon>
    </lineage>
</organism>
<dbReference type="FunFam" id="3.90.70.10:FF:000332">
    <property type="entry name" value="Cathepsin L1"/>
    <property type="match status" value="1"/>
</dbReference>
<dbReference type="OrthoDB" id="190265at2759"/>
<comment type="similarity">
    <text evidence="1">Belongs to the peptidase C1 family.</text>
</comment>
<feature type="non-terminal residue" evidence="4">
    <location>
        <position position="1"/>
    </location>
</feature>
<keyword evidence="5" id="KW-1185">Reference proteome</keyword>
<dbReference type="Pfam" id="PF00112">
    <property type="entry name" value="Peptidase_C1"/>
    <property type="match status" value="1"/>
</dbReference>
<sequence>TGALEGQLFIKTGTLTSLSEQNLVDCSGSAGNGGCRGGWPSHAFNYIQQNGGIDTEASYPYEAKDGECRYNAQNSGGTDNGAQSVQQSEDALKSAVASVGPISIAINSHGIVRYQGGIYDDPSCDAGRLDHAVLVVGYGSEGGQDYWIVKNSWGANYGENGYVRMARNKNNQCGIASAASYPIV</sequence>